<feature type="compositionally biased region" description="Polar residues" evidence="3">
    <location>
        <begin position="133"/>
        <end position="143"/>
    </location>
</feature>
<dbReference type="SUPFAM" id="SSF75217">
    <property type="entry name" value="alpha/beta knot"/>
    <property type="match status" value="1"/>
</dbReference>
<dbReference type="InterPro" id="IPR001537">
    <property type="entry name" value="SpoU_MeTrfase"/>
</dbReference>
<dbReference type="GO" id="GO:0003723">
    <property type="term" value="F:RNA binding"/>
    <property type="evidence" value="ECO:0007669"/>
    <property type="project" value="InterPro"/>
</dbReference>
<feature type="domain" description="tRNA/rRNA methyltransferase SpoU type" evidence="4">
    <location>
        <begin position="308"/>
        <end position="450"/>
    </location>
</feature>
<dbReference type="InterPro" id="IPR051259">
    <property type="entry name" value="rRNA_Methyltransferase"/>
</dbReference>
<proteinExistence type="predicted"/>
<dbReference type="GO" id="GO:0006396">
    <property type="term" value="P:RNA processing"/>
    <property type="evidence" value="ECO:0007669"/>
    <property type="project" value="InterPro"/>
</dbReference>
<sequence>MQGKVVAERPNHEARKVVRVPEALKSVADFFLANTLLSERLGDVQVPLAMSDARCQAMPVGEQSACSSSGPFDPETENDLLGVMVAQLEQVLRVIKKHRGRVKAVFKEPKPREIRKPKASIYQRQKHNRDPLESSTEGRQLPQNDRPEELETAEYVDEFQLKHPAVDLSLIKDFSDERLIEYATIGDPILKDKGVFIVESQNILKRLIRVSTLETKSILMDPRALDSMSDLLQELPEHTPVYVSQQEVLAKVMGYTVHRGCVGLAKRPPLLPVADFLAGISGLPGVELSSRKRLGGVDTLEAHSGRQLLVVMENLGNPDNVGGIFRSALAFGARGVILSPGCTDPFYRKSVRAAMGSSLVLPFTRAQEWPRDLLLLKRNGYTLVALAITPTAIDMSELAFAASAKVALVLGAEGPGLSEEALEHIDVHVEIPMAKGVDSLNVAVAAAISLHAVATAPCSSE</sequence>
<protein>
    <recommendedName>
        <fullName evidence="4">tRNA/rRNA methyltransferase SpoU type domain-containing protein</fullName>
    </recommendedName>
</protein>
<evidence type="ECO:0000313" key="5">
    <source>
        <dbReference type="EMBL" id="KAK3237498.1"/>
    </source>
</evidence>
<dbReference type="Proteomes" id="UP001190700">
    <property type="component" value="Unassembled WGS sequence"/>
</dbReference>
<dbReference type="InterPro" id="IPR029026">
    <property type="entry name" value="tRNA_m1G_MTases_N"/>
</dbReference>
<feature type="region of interest" description="Disordered" evidence="3">
    <location>
        <begin position="116"/>
        <end position="146"/>
    </location>
</feature>
<comment type="caution">
    <text evidence="5">The sequence shown here is derived from an EMBL/GenBank/DDBJ whole genome shotgun (WGS) entry which is preliminary data.</text>
</comment>
<evidence type="ECO:0000256" key="3">
    <source>
        <dbReference type="SAM" id="MobiDB-lite"/>
    </source>
</evidence>
<dbReference type="GO" id="GO:0032259">
    <property type="term" value="P:methylation"/>
    <property type="evidence" value="ECO:0007669"/>
    <property type="project" value="UniProtKB-KW"/>
</dbReference>
<dbReference type="GO" id="GO:0008173">
    <property type="term" value="F:RNA methyltransferase activity"/>
    <property type="evidence" value="ECO:0007669"/>
    <property type="project" value="InterPro"/>
</dbReference>
<dbReference type="PANTHER" id="PTHR43191:SF12">
    <property type="entry name" value="RRNA METHYLASE"/>
    <property type="match status" value="1"/>
</dbReference>
<name>A0AAE0BKB8_9CHLO</name>
<evidence type="ECO:0000256" key="2">
    <source>
        <dbReference type="ARBA" id="ARBA00022679"/>
    </source>
</evidence>
<dbReference type="EMBL" id="LGRX02034563">
    <property type="protein sequence ID" value="KAK3237498.1"/>
    <property type="molecule type" value="Genomic_DNA"/>
</dbReference>
<accession>A0AAE0BKB8</accession>
<organism evidence="5 6">
    <name type="scientific">Cymbomonas tetramitiformis</name>
    <dbReference type="NCBI Taxonomy" id="36881"/>
    <lineage>
        <taxon>Eukaryota</taxon>
        <taxon>Viridiplantae</taxon>
        <taxon>Chlorophyta</taxon>
        <taxon>Pyramimonadophyceae</taxon>
        <taxon>Pyramimonadales</taxon>
        <taxon>Pyramimonadaceae</taxon>
        <taxon>Cymbomonas</taxon>
    </lineage>
</organism>
<keyword evidence="2" id="KW-0808">Transferase</keyword>
<evidence type="ECO:0000313" key="6">
    <source>
        <dbReference type="Proteomes" id="UP001190700"/>
    </source>
</evidence>
<dbReference type="CDD" id="cd18095">
    <property type="entry name" value="SpoU-like_rRNA-MTase"/>
    <property type="match status" value="1"/>
</dbReference>
<keyword evidence="6" id="KW-1185">Reference proteome</keyword>
<evidence type="ECO:0000259" key="4">
    <source>
        <dbReference type="Pfam" id="PF00588"/>
    </source>
</evidence>
<keyword evidence="1" id="KW-0489">Methyltransferase</keyword>
<gene>
    <name evidence="5" type="ORF">CYMTET_52431</name>
</gene>
<dbReference type="AlphaFoldDB" id="A0AAE0BKB8"/>
<reference evidence="5 6" key="1">
    <citation type="journal article" date="2015" name="Genome Biol. Evol.">
        <title>Comparative Genomics of a Bacterivorous Green Alga Reveals Evolutionary Causalities and Consequences of Phago-Mixotrophic Mode of Nutrition.</title>
        <authorList>
            <person name="Burns J.A."/>
            <person name="Paasch A."/>
            <person name="Narechania A."/>
            <person name="Kim E."/>
        </authorList>
    </citation>
    <scope>NUCLEOTIDE SEQUENCE [LARGE SCALE GENOMIC DNA]</scope>
    <source>
        <strain evidence="5 6">PLY_AMNH</strain>
    </source>
</reference>
<dbReference type="Gene3D" id="3.40.1280.10">
    <property type="match status" value="1"/>
</dbReference>
<evidence type="ECO:0000256" key="1">
    <source>
        <dbReference type="ARBA" id="ARBA00022603"/>
    </source>
</evidence>
<dbReference type="PANTHER" id="PTHR43191">
    <property type="entry name" value="RRNA METHYLTRANSFERASE 3"/>
    <property type="match status" value="1"/>
</dbReference>
<dbReference type="InterPro" id="IPR029028">
    <property type="entry name" value="Alpha/beta_knot_MTases"/>
</dbReference>
<dbReference type="Pfam" id="PF00588">
    <property type="entry name" value="SpoU_methylase"/>
    <property type="match status" value="1"/>
</dbReference>